<protein>
    <submittedName>
        <fullName evidence="1">Uncharacterized protein</fullName>
    </submittedName>
</protein>
<gene>
    <name evidence="1" type="ORF">Y1Q_0009989</name>
</gene>
<organism evidence="1 2">
    <name type="scientific">Alligator mississippiensis</name>
    <name type="common">American alligator</name>
    <dbReference type="NCBI Taxonomy" id="8496"/>
    <lineage>
        <taxon>Eukaryota</taxon>
        <taxon>Metazoa</taxon>
        <taxon>Chordata</taxon>
        <taxon>Craniata</taxon>
        <taxon>Vertebrata</taxon>
        <taxon>Euteleostomi</taxon>
        <taxon>Archelosauria</taxon>
        <taxon>Archosauria</taxon>
        <taxon>Crocodylia</taxon>
        <taxon>Alligatoridae</taxon>
        <taxon>Alligatorinae</taxon>
        <taxon>Alligator</taxon>
    </lineage>
</organism>
<evidence type="ECO:0000313" key="2">
    <source>
        <dbReference type="Proteomes" id="UP000050525"/>
    </source>
</evidence>
<proteinExistence type="predicted"/>
<dbReference type="Proteomes" id="UP000050525">
    <property type="component" value="Unassembled WGS sequence"/>
</dbReference>
<keyword evidence="2" id="KW-1185">Reference proteome</keyword>
<reference evidence="1 2" key="1">
    <citation type="journal article" date="2012" name="Genome Biol.">
        <title>Sequencing three crocodilian genomes to illuminate the evolution of archosaurs and amniotes.</title>
        <authorList>
            <person name="St John J.A."/>
            <person name="Braun E.L."/>
            <person name="Isberg S.R."/>
            <person name="Miles L.G."/>
            <person name="Chong A.Y."/>
            <person name="Gongora J."/>
            <person name="Dalzell P."/>
            <person name="Moran C."/>
            <person name="Bed'hom B."/>
            <person name="Abzhanov A."/>
            <person name="Burgess S.C."/>
            <person name="Cooksey A.M."/>
            <person name="Castoe T.A."/>
            <person name="Crawford N.G."/>
            <person name="Densmore L.D."/>
            <person name="Drew J.C."/>
            <person name="Edwards S.V."/>
            <person name="Faircloth B.C."/>
            <person name="Fujita M.K."/>
            <person name="Greenwold M.J."/>
            <person name="Hoffmann F.G."/>
            <person name="Howard J.M."/>
            <person name="Iguchi T."/>
            <person name="Janes D.E."/>
            <person name="Khan S.Y."/>
            <person name="Kohno S."/>
            <person name="de Koning A.J."/>
            <person name="Lance S.L."/>
            <person name="McCarthy F.M."/>
            <person name="McCormack J.E."/>
            <person name="Merchant M.E."/>
            <person name="Peterson D.G."/>
            <person name="Pollock D.D."/>
            <person name="Pourmand N."/>
            <person name="Raney B.J."/>
            <person name="Roessler K.A."/>
            <person name="Sanford J.R."/>
            <person name="Sawyer R.H."/>
            <person name="Schmidt C.J."/>
            <person name="Triplett E.W."/>
            <person name="Tuberville T.D."/>
            <person name="Venegas-Anaya M."/>
            <person name="Howard J.T."/>
            <person name="Jarvis E.D."/>
            <person name="Guillette L.J.Jr."/>
            <person name="Glenn T.C."/>
            <person name="Green R.E."/>
            <person name="Ray D.A."/>
        </authorList>
    </citation>
    <scope>NUCLEOTIDE SEQUENCE [LARGE SCALE GENOMIC DNA]</scope>
    <source>
        <strain evidence="1">KSC_2009_1</strain>
    </source>
</reference>
<sequence>MRFALIVCTSPPYEIFQPSNQGTETTLCDGSGQSDLLNASSYLDAFLRAFINNCPVLHLYCQKQSSFVPLNDMDLTISVLILIGLQPLH</sequence>
<dbReference type="AlphaFoldDB" id="A0A151MLF1"/>
<dbReference type="EMBL" id="AKHW03005879">
    <property type="protein sequence ID" value="KYO25259.1"/>
    <property type="molecule type" value="Genomic_DNA"/>
</dbReference>
<evidence type="ECO:0000313" key="1">
    <source>
        <dbReference type="EMBL" id="KYO25259.1"/>
    </source>
</evidence>
<comment type="caution">
    <text evidence="1">The sequence shown here is derived from an EMBL/GenBank/DDBJ whole genome shotgun (WGS) entry which is preliminary data.</text>
</comment>
<name>A0A151MLF1_ALLMI</name>
<accession>A0A151MLF1</accession>